<evidence type="ECO:0000313" key="6">
    <source>
        <dbReference type="Proteomes" id="UP001161247"/>
    </source>
</evidence>
<comment type="similarity">
    <text evidence="1">Belongs to the proteasome inhibitor PI31 family.</text>
</comment>
<dbReference type="Pfam" id="PF11566">
    <property type="entry name" value="PI31_Prot_N"/>
    <property type="match status" value="2"/>
</dbReference>
<dbReference type="PANTHER" id="PTHR13266:SF1">
    <property type="entry name" value="PROTEASOME INHIBITOR PI31 SUBUNIT"/>
    <property type="match status" value="1"/>
</dbReference>
<feature type="compositionally biased region" description="Polar residues" evidence="3">
    <location>
        <begin position="469"/>
        <end position="480"/>
    </location>
</feature>
<reference evidence="5" key="1">
    <citation type="submission" date="2023-03" db="EMBL/GenBank/DDBJ databases">
        <authorList>
            <person name="Julca I."/>
        </authorList>
    </citation>
    <scope>NUCLEOTIDE SEQUENCE</scope>
</reference>
<evidence type="ECO:0000259" key="4">
    <source>
        <dbReference type="Pfam" id="PF11566"/>
    </source>
</evidence>
<evidence type="ECO:0000313" key="5">
    <source>
        <dbReference type="EMBL" id="CAI9118248.1"/>
    </source>
</evidence>
<dbReference type="AlphaFoldDB" id="A0AAV1EEX4"/>
<dbReference type="PANTHER" id="PTHR13266">
    <property type="entry name" value="PROTEASOME INHIBITOR"/>
    <property type="match status" value="1"/>
</dbReference>
<evidence type="ECO:0000256" key="3">
    <source>
        <dbReference type="SAM" id="MobiDB-lite"/>
    </source>
</evidence>
<sequence>MTPEPPTERSVMAVIRAARPTLRNANDKVAFAVHATLFASGLVLRATGPAAFSKHHSDPDPPGWYKEVGIDSWNQVQANYAFVYTKPNVNPESNYLMSLEKIVVKCQALNGKLHVDALSKGVNPIFNTDVIAQMDINVRDYVPEEEVYGRSTNYNNNSNQQYNYDSMFEDLGDLVRYVHNEIVTKFSTPPLQLRPQPVMIPGPGSASGMPFGLLTPDAVQQFGKLGSGSANGKEAKKTHTRRSSPGPGQQFGTPPPYSGQQFGKFGSGSVKGKEVEKTPTTTEGYTTTERSVMAVIRAARPAFRNDHNKAAFAVHATLFASGFVLHAAGPAAFRDEVMSYTNGYNEVGIETWNERDSHYAFLYSKPDDEFRYHRVTVECFAFNDKLHVIAQNLGDLVVVGHMEINVQDYVTEINNGANSNKHNYGSMFKNFGKLVRDVKDKIVGKFVTCPPPLGLPTPPALRHLFPKSGKSNSSGYQHSTGFPPPPPPPSMADYHFPSYFPPILI</sequence>
<dbReference type="GO" id="GO:0070628">
    <property type="term" value="F:proteasome binding"/>
    <property type="evidence" value="ECO:0007669"/>
    <property type="project" value="InterPro"/>
</dbReference>
<name>A0AAV1EEX4_OLDCO</name>
<dbReference type="GO" id="GO:0043161">
    <property type="term" value="P:proteasome-mediated ubiquitin-dependent protein catabolic process"/>
    <property type="evidence" value="ECO:0007669"/>
    <property type="project" value="InterPro"/>
</dbReference>
<keyword evidence="2" id="KW-0647">Proteasome</keyword>
<feature type="domain" description="PI31 proteasome regulator N-terminal" evidence="4">
    <location>
        <begin position="19"/>
        <end position="186"/>
    </location>
</feature>
<dbReference type="InterPro" id="IPR021625">
    <property type="entry name" value="PI31_Prot_N"/>
</dbReference>
<accession>A0AAV1EEX4</accession>
<feature type="region of interest" description="Disordered" evidence="3">
    <location>
        <begin position="222"/>
        <end position="285"/>
    </location>
</feature>
<feature type="domain" description="PI31 proteasome regulator N-terminal" evidence="4">
    <location>
        <begin position="300"/>
        <end position="447"/>
    </location>
</feature>
<keyword evidence="6" id="KW-1185">Reference proteome</keyword>
<dbReference type="GO" id="GO:0000502">
    <property type="term" value="C:proteasome complex"/>
    <property type="evidence" value="ECO:0007669"/>
    <property type="project" value="UniProtKB-KW"/>
</dbReference>
<dbReference type="Proteomes" id="UP001161247">
    <property type="component" value="Chromosome 9"/>
</dbReference>
<protein>
    <submittedName>
        <fullName evidence="5">OLC1v1019785C1</fullName>
    </submittedName>
</protein>
<organism evidence="5 6">
    <name type="scientific">Oldenlandia corymbosa var. corymbosa</name>
    <dbReference type="NCBI Taxonomy" id="529605"/>
    <lineage>
        <taxon>Eukaryota</taxon>
        <taxon>Viridiplantae</taxon>
        <taxon>Streptophyta</taxon>
        <taxon>Embryophyta</taxon>
        <taxon>Tracheophyta</taxon>
        <taxon>Spermatophyta</taxon>
        <taxon>Magnoliopsida</taxon>
        <taxon>eudicotyledons</taxon>
        <taxon>Gunneridae</taxon>
        <taxon>Pentapetalae</taxon>
        <taxon>asterids</taxon>
        <taxon>lamiids</taxon>
        <taxon>Gentianales</taxon>
        <taxon>Rubiaceae</taxon>
        <taxon>Rubioideae</taxon>
        <taxon>Spermacoceae</taxon>
        <taxon>Hedyotis-Oldenlandia complex</taxon>
        <taxon>Oldenlandia</taxon>
    </lineage>
</organism>
<dbReference type="GO" id="GO:0004866">
    <property type="term" value="F:endopeptidase inhibitor activity"/>
    <property type="evidence" value="ECO:0007669"/>
    <property type="project" value="InterPro"/>
</dbReference>
<gene>
    <name evidence="5" type="ORF">OLC1_LOCUS24160</name>
</gene>
<dbReference type="Gene3D" id="3.40.1000.30">
    <property type="match status" value="2"/>
</dbReference>
<feature type="region of interest" description="Disordered" evidence="3">
    <location>
        <begin position="464"/>
        <end position="488"/>
    </location>
</feature>
<evidence type="ECO:0000256" key="1">
    <source>
        <dbReference type="ARBA" id="ARBA00006405"/>
    </source>
</evidence>
<evidence type="ECO:0000256" key="2">
    <source>
        <dbReference type="ARBA" id="ARBA00022942"/>
    </source>
</evidence>
<dbReference type="InterPro" id="IPR045128">
    <property type="entry name" value="PI31-like"/>
</dbReference>
<feature type="compositionally biased region" description="Low complexity" evidence="3">
    <location>
        <begin position="245"/>
        <end position="270"/>
    </location>
</feature>
<proteinExistence type="inferred from homology"/>
<dbReference type="EMBL" id="OX459126">
    <property type="protein sequence ID" value="CAI9118248.1"/>
    <property type="molecule type" value="Genomic_DNA"/>
</dbReference>